<evidence type="ECO:0000256" key="6">
    <source>
        <dbReference type="ARBA" id="ARBA00023268"/>
    </source>
</evidence>
<dbReference type="GO" id="GO:0008955">
    <property type="term" value="F:peptidoglycan glycosyltransferase activity"/>
    <property type="evidence" value="ECO:0007669"/>
    <property type="project" value="UniProtKB-EC"/>
</dbReference>
<dbReference type="Gene3D" id="3.40.710.10">
    <property type="entry name" value="DD-peptidase/beta-lactamase superfamily"/>
    <property type="match status" value="1"/>
</dbReference>
<dbReference type="Pfam" id="PF03793">
    <property type="entry name" value="PASTA"/>
    <property type="match status" value="1"/>
</dbReference>
<dbReference type="InterPro" id="IPR023346">
    <property type="entry name" value="Lysozyme-like_dom_sf"/>
</dbReference>
<organism evidence="13 14">
    <name type="scientific">Xylanimonas protaetiae</name>
    <dbReference type="NCBI Taxonomy" id="2509457"/>
    <lineage>
        <taxon>Bacteria</taxon>
        <taxon>Bacillati</taxon>
        <taxon>Actinomycetota</taxon>
        <taxon>Actinomycetes</taxon>
        <taxon>Micrococcales</taxon>
        <taxon>Promicromonosporaceae</taxon>
        <taxon>Xylanimonas</taxon>
    </lineage>
</organism>
<feature type="compositionally biased region" description="Acidic residues" evidence="9">
    <location>
        <begin position="667"/>
        <end position="681"/>
    </location>
</feature>
<dbReference type="GO" id="GO:0030288">
    <property type="term" value="C:outer membrane-bounded periplasmic space"/>
    <property type="evidence" value="ECO:0007669"/>
    <property type="project" value="TreeGrafter"/>
</dbReference>
<dbReference type="Proteomes" id="UP000292118">
    <property type="component" value="Chromosome"/>
</dbReference>
<keyword evidence="1" id="KW-0121">Carboxypeptidase</keyword>
<dbReference type="PANTHER" id="PTHR32282:SF33">
    <property type="entry name" value="PEPTIDOGLYCAN GLYCOSYLTRANSFERASE"/>
    <property type="match status" value="1"/>
</dbReference>
<dbReference type="InterPro" id="IPR001264">
    <property type="entry name" value="Glyco_trans_51"/>
</dbReference>
<dbReference type="GO" id="GO:0009252">
    <property type="term" value="P:peptidoglycan biosynthetic process"/>
    <property type="evidence" value="ECO:0007669"/>
    <property type="project" value="TreeGrafter"/>
</dbReference>
<feature type="domain" description="PASTA" evidence="12">
    <location>
        <begin position="695"/>
        <end position="749"/>
    </location>
</feature>
<dbReference type="SUPFAM" id="SSF53955">
    <property type="entry name" value="Lysozyme-like"/>
    <property type="match status" value="1"/>
</dbReference>
<dbReference type="RefSeq" id="WP_129186893.1">
    <property type="nucleotide sequence ID" value="NZ_CP035493.1"/>
</dbReference>
<evidence type="ECO:0000256" key="1">
    <source>
        <dbReference type="ARBA" id="ARBA00022645"/>
    </source>
</evidence>
<dbReference type="GO" id="GO:0006508">
    <property type="term" value="P:proteolysis"/>
    <property type="evidence" value="ECO:0007669"/>
    <property type="project" value="UniProtKB-KW"/>
</dbReference>
<feature type="region of interest" description="Disordered" evidence="9">
    <location>
        <begin position="556"/>
        <end position="585"/>
    </location>
</feature>
<keyword evidence="6" id="KW-0511">Multifunctional enzyme</keyword>
<evidence type="ECO:0000256" key="4">
    <source>
        <dbReference type="ARBA" id="ARBA00022679"/>
    </source>
</evidence>
<dbReference type="InterPro" id="IPR005543">
    <property type="entry name" value="PASTA_dom"/>
</dbReference>
<feature type="domain" description="Penicillin-binding protein transpeptidase" evidence="10">
    <location>
        <begin position="354"/>
        <end position="608"/>
    </location>
</feature>
<evidence type="ECO:0000313" key="13">
    <source>
        <dbReference type="EMBL" id="QAY69494.1"/>
    </source>
</evidence>
<evidence type="ECO:0000256" key="2">
    <source>
        <dbReference type="ARBA" id="ARBA00022670"/>
    </source>
</evidence>
<dbReference type="GO" id="GO:0009002">
    <property type="term" value="F:serine-type D-Ala-D-Ala carboxypeptidase activity"/>
    <property type="evidence" value="ECO:0007669"/>
    <property type="project" value="UniProtKB-EC"/>
</dbReference>
<evidence type="ECO:0000259" key="10">
    <source>
        <dbReference type="Pfam" id="PF00905"/>
    </source>
</evidence>
<gene>
    <name evidence="13" type="ORF">ET471_05100</name>
</gene>
<dbReference type="Gene3D" id="3.30.10.20">
    <property type="match status" value="1"/>
</dbReference>
<keyword evidence="5" id="KW-0378">Hydrolase</keyword>
<protein>
    <submittedName>
        <fullName evidence="13">PASTA domain-containing protein</fullName>
    </submittedName>
</protein>
<dbReference type="InterPro" id="IPR036950">
    <property type="entry name" value="PBP_transglycosylase"/>
</dbReference>
<dbReference type="Pfam" id="PF00905">
    <property type="entry name" value="Transpeptidase"/>
    <property type="match status" value="1"/>
</dbReference>
<dbReference type="SUPFAM" id="SSF56601">
    <property type="entry name" value="beta-lactamase/transpeptidase-like"/>
    <property type="match status" value="1"/>
</dbReference>
<evidence type="ECO:0000256" key="5">
    <source>
        <dbReference type="ARBA" id="ARBA00022801"/>
    </source>
</evidence>
<proteinExistence type="predicted"/>
<feature type="domain" description="Glycosyl transferase family 51" evidence="11">
    <location>
        <begin position="85"/>
        <end position="252"/>
    </location>
</feature>
<evidence type="ECO:0000259" key="11">
    <source>
        <dbReference type="Pfam" id="PF00912"/>
    </source>
</evidence>
<accession>A0A4P6F1Y6</accession>
<sequence length="791" mass="84297">MATSGSRQTPRRRGLWDYPRRGKGPIRRWLPSWRVVLGTFVGVLALGTGTLVAAWVTTTVPENLGNITNQTTTIFFSDGETEIGRLGARRQLVSLEDLPSHVGDAVVASEDATFWTNPGVDPRGFARALWNNVRGNSTQGGSTLTMQYIERTRTDSVSDLVGKFREAIMALQITRTTPKEDILEGYLNTIYWGRGVFGVEAAAQAYFGTPAAELTLSEAALLAGIIPSPNNWDPGVNEDRARTRWHRNINRMYTQGLITAEERAEAEFPEFLPRPTATNTLGGQAGFLVNEVIRELSDTDQFRDRPELLRTRGLHIVTTIDPVLQDAAVAVAQSAFEGNNPADPDALSVSLASMDPATGEIRALFGGLDYLQRQFNTATQGSAQAGSTFKPFTLVAALEDGHSLGDRFDGRSQKVIPGWDPANGNVGPRNFGGTNFGNIDLVDAMADSVNTVYAQLNVEIGPQRTVDVARRLGIPESVSIPAVPSNVLGPSNVSVVDLATAYATIANGGGRVTPHIVREVRGLDGSLVYTGPTERVREFDPQVMAATTHALAQAVENGSGRTARELRGPNGERRPAAGKTGTSNGNVSSWFAGFVPQLVTVVGLQQERDGRLEAITPFGQWANNRTGMTGSTFPTRAWTDFMHVATEGMPVQQLPTYTPTRTAPPEEPVEDLELEDGDEEQADPMEGWVTVPEGLVGQSTSQVLPVLSGLGLHARIETVESSQPQGTVLGVTPGGVLVPPGSTVTVVVSGGPPTPSPTPTPPPGGDPGNGGPENGPDDDDGDPGSSHDDEV</sequence>
<evidence type="ECO:0000313" key="14">
    <source>
        <dbReference type="Proteomes" id="UP000292118"/>
    </source>
</evidence>
<dbReference type="AlphaFoldDB" id="A0A4P6F1Y6"/>
<dbReference type="InterPro" id="IPR050396">
    <property type="entry name" value="Glycosyltr_51/Transpeptidase"/>
</dbReference>
<keyword evidence="2" id="KW-0645">Protease</keyword>
<dbReference type="InterPro" id="IPR001460">
    <property type="entry name" value="PCN-bd_Tpept"/>
</dbReference>
<dbReference type="CDD" id="cd06577">
    <property type="entry name" value="PASTA_pknB"/>
    <property type="match status" value="1"/>
</dbReference>
<keyword evidence="3" id="KW-0328">Glycosyltransferase</keyword>
<feature type="compositionally biased region" description="Pro residues" evidence="9">
    <location>
        <begin position="752"/>
        <end position="765"/>
    </location>
</feature>
<dbReference type="KEGG" id="xya:ET471_05100"/>
<comment type="catalytic activity">
    <reaction evidence="8">
        <text>[GlcNAc-(1-&gt;4)-Mur2Ac(oyl-L-Ala-gamma-D-Glu-L-Lys-D-Ala-D-Ala)](n)-di-trans,octa-cis-undecaprenyl diphosphate + beta-D-GlcNAc-(1-&gt;4)-Mur2Ac(oyl-L-Ala-gamma-D-Glu-L-Lys-D-Ala-D-Ala)-di-trans,octa-cis-undecaprenyl diphosphate = [GlcNAc-(1-&gt;4)-Mur2Ac(oyl-L-Ala-gamma-D-Glu-L-Lys-D-Ala-D-Ala)](n+1)-di-trans,octa-cis-undecaprenyl diphosphate + di-trans,octa-cis-undecaprenyl diphosphate + H(+)</text>
        <dbReference type="Rhea" id="RHEA:23708"/>
        <dbReference type="Rhea" id="RHEA-COMP:9602"/>
        <dbReference type="Rhea" id="RHEA-COMP:9603"/>
        <dbReference type="ChEBI" id="CHEBI:15378"/>
        <dbReference type="ChEBI" id="CHEBI:58405"/>
        <dbReference type="ChEBI" id="CHEBI:60033"/>
        <dbReference type="ChEBI" id="CHEBI:78435"/>
        <dbReference type="EC" id="2.4.99.28"/>
    </reaction>
</comment>
<keyword evidence="14" id="KW-1185">Reference proteome</keyword>
<dbReference type="InterPro" id="IPR012338">
    <property type="entry name" value="Beta-lactam/transpept-like"/>
</dbReference>
<feature type="compositionally biased region" description="Basic and acidic residues" evidence="9">
    <location>
        <begin position="562"/>
        <end position="575"/>
    </location>
</feature>
<evidence type="ECO:0000259" key="12">
    <source>
        <dbReference type="Pfam" id="PF03793"/>
    </source>
</evidence>
<keyword evidence="4" id="KW-0808">Transferase</keyword>
<dbReference type="Gene3D" id="1.10.3810.10">
    <property type="entry name" value="Biosynthetic peptidoglycan transglycosylase-like"/>
    <property type="match status" value="1"/>
</dbReference>
<evidence type="ECO:0000256" key="8">
    <source>
        <dbReference type="ARBA" id="ARBA00049902"/>
    </source>
</evidence>
<reference evidence="13 14" key="1">
    <citation type="submission" date="2019-01" db="EMBL/GenBank/DDBJ databases">
        <title>Genome sequencing of strain FW10M-9.</title>
        <authorList>
            <person name="Heo J."/>
            <person name="Kim S.-J."/>
            <person name="Kim J.-S."/>
            <person name="Hong S.-B."/>
            <person name="Kwon S.-W."/>
        </authorList>
    </citation>
    <scope>NUCLEOTIDE SEQUENCE [LARGE SCALE GENOMIC DNA]</scope>
    <source>
        <strain evidence="13 14">FW10M-9</strain>
    </source>
</reference>
<dbReference type="OrthoDB" id="9766909at2"/>
<dbReference type="Pfam" id="PF00912">
    <property type="entry name" value="Transgly"/>
    <property type="match status" value="1"/>
</dbReference>
<comment type="catalytic activity">
    <reaction evidence="7">
        <text>Preferential cleavage: (Ac)2-L-Lys-D-Ala-|-D-Ala. Also transpeptidation of peptidyl-alanyl moieties that are N-acyl substituents of D-alanine.</text>
        <dbReference type="EC" id="3.4.16.4"/>
    </reaction>
</comment>
<evidence type="ECO:0000256" key="7">
    <source>
        <dbReference type="ARBA" id="ARBA00034000"/>
    </source>
</evidence>
<feature type="region of interest" description="Disordered" evidence="9">
    <location>
        <begin position="742"/>
        <end position="791"/>
    </location>
</feature>
<dbReference type="EMBL" id="CP035493">
    <property type="protein sequence ID" value="QAY69494.1"/>
    <property type="molecule type" value="Genomic_DNA"/>
</dbReference>
<dbReference type="PANTHER" id="PTHR32282">
    <property type="entry name" value="BINDING PROTEIN TRANSPEPTIDASE, PUTATIVE-RELATED"/>
    <property type="match status" value="1"/>
</dbReference>
<feature type="compositionally biased region" description="Low complexity" evidence="9">
    <location>
        <begin position="742"/>
        <end position="751"/>
    </location>
</feature>
<name>A0A4P6F1Y6_9MICO</name>
<evidence type="ECO:0000256" key="3">
    <source>
        <dbReference type="ARBA" id="ARBA00022676"/>
    </source>
</evidence>
<dbReference type="GO" id="GO:0008658">
    <property type="term" value="F:penicillin binding"/>
    <property type="evidence" value="ECO:0007669"/>
    <property type="project" value="InterPro"/>
</dbReference>
<feature type="region of interest" description="Disordered" evidence="9">
    <location>
        <begin position="654"/>
        <end position="681"/>
    </location>
</feature>
<evidence type="ECO:0000256" key="9">
    <source>
        <dbReference type="SAM" id="MobiDB-lite"/>
    </source>
</evidence>